<feature type="chain" id="PRO_5040739365" evidence="1">
    <location>
        <begin position="22"/>
        <end position="376"/>
    </location>
</feature>
<dbReference type="RefSeq" id="WP_234655904.1">
    <property type="nucleotide sequence ID" value="NZ_JAJTTC010000003.1"/>
</dbReference>
<dbReference type="PANTHER" id="PTHR43108:SF8">
    <property type="entry name" value="SD21168P"/>
    <property type="match status" value="1"/>
</dbReference>
<dbReference type="Gene3D" id="3.40.720.10">
    <property type="entry name" value="Alkaline Phosphatase, subunit A"/>
    <property type="match status" value="1"/>
</dbReference>
<dbReference type="Pfam" id="PF00884">
    <property type="entry name" value="Sulfatase"/>
    <property type="match status" value="1"/>
</dbReference>
<feature type="signal peptide" evidence="1">
    <location>
        <begin position="1"/>
        <end position="21"/>
    </location>
</feature>
<proteinExistence type="predicted"/>
<keyword evidence="1" id="KW-0732">Signal</keyword>
<sequence length="376" mass="41915">MMKLKTILSTAVIAFALSARAQVPSKPNIIFIYTDDQRFDALSVVQQEQGDKVRFPWFSTPNLDRLAHEGVRFRNAFVINSLCSPSRSTLLNSRYNHLNGIANNHTGLSDTTVTYATELRKAGYATAFFGKWHMGNETGKRPGFDYSASFVGQGKYFDCPIEINGIAQPSQGWVDDVSTTNAISYIRENKNKTFLVTLAFKSGHGPFQPPVRHTDTYANVNLTEPGNQAAVFPYKGQIETGRPNNNNNANAAQAKGGSWTANNEQRIRGYFGALKGVDENVGRILKTLDSLKLDENTVIIFSSDNGFFFGEHGLGDKRAAYEESIRIPLLVRYPARFPKGKKIDKIVLNLDAAPSLLTWRELLRPNRFRVKAGFHL</sequence>
<accession>A0A9X1PL02</accession>
<dbReference type="GO" id="GO:0016787">
    <property type="term" value="F:hydrolase activity"/>
    <property type="evidence" value="ECO:0007669"/>
    <property type="project" value="UniProtKB-KW"/>
</dbReference>
<gene>
    <name evidence="3" type="ORF">LXM26_15075</name>
</gene>
<dbReference type="AlphaFoldDB" id="A0A9X1PL02"/>
<evidence type="ECO:0000256" key="1">
    <source>
        <dbReference type="SAM" id="SignalP"/>
    </source>
</evidence>
<dbReference type="SUPFAM" id="SSF53649">
    <property type="entry name" value="Alkaline phosphatase-like"/>
    <property type="match status" value="1"/>
</dbReference>
<feature type="domain" description="Sulfatase N-terminal" evidence="2">
    <location>
        <begin position="27"/>
        <end position="359"/>
    </location>
</feature>
<dbReference type="Proteomes" id="UP001139000">
    <property type="component" value="Unassembled WGS sequence"/>
</dbReference>
<keyword evidence="4" id="KW-1185">Reference proteome</keyword>
<dbReference type="InterPro" id="IPR017850">
    <property type="entry name" value="Alkaline_phosphatase_core_sf"/>
</dbReference>
<keyword evidence="3" id="KW-0378">Hydrolase</keyword>
<comment type="caution">
    <text evidence="3">The sequence shown here is derived from an EMBL/GenBank/DDBJ whole genome shotgun (WGS) entry which is preliminary data.</text>
</comment>
<dbReference type="PANTHER" id="PTHR43108">
    <property type="entry name" value="N-ACETYLGLUCOSAMINE-6-SULFATASE FAMILY MEMBER"/>
    <property type="match status" value="1"/>
</dbReference>
<evidence type="ECO:0000313" key="3">
    <source>
        <dbReference type="EMBL" id="MCF0062828.1"/>
    </source>
</evidence>
<organism evidence="3 4">
    <name type="scientific">Dyadobacter chenwenxiniae</name>
    <dbReference type="NCBI Taxonomy" id="2906456"/>
    <lineage>
        <taxon>Bacteria</taxon>
        <taxon>Pseudomonadati</taxon>
        <taxon>Bacteroidota</taxon>
        <taxon>Cytophagia</taxon>
        <taxon>Cytophagales</taxon>
        <taxon>Spirosomataceae</taxon>
        <taxon>Dyadobacter</taxon>
    </lineage>
</organism>
<evidence type="ECO:0000313" key="4">
    <source>
        <dbReference type="Proteomes" id="UP001139000"/>
    </source>
</evidence>
<protein>
    <submittedName>
        <fullName evidence="3">Sulfatase-like hydrolase/transferase</fullName>
    </submittedName>
</protein>
<reference evidence="3" key="1">
    <citation type="submission" date="2021-12" db="EMBL/GenBank/DDBJ databases">
        <title>Novel species in genus Dyadobacter.</title>
        <authorList>
            <person name="Ma C."/>
        </authorList>
    </citation>
    <scope>NUCLEOTIDE SEQUENCE</scope>
    <source>
        <strain evidence="3">LJ419</strain>
    </source>
</reference>
<name>A0A9X1PL02_9BACT</name>
<dbReference type="EMBL" id="JAJTTC010000003">
    <property type="protein sequence ID" value="MCF0062828.1"/>
    <property type="molecule type" value="Genomic_DNA"/>
</dbReference>
<dbReference type="InterPro" id="IPR000917">
    <property type="entry name" value="Sulfatase_N"/>
</dbReference>
<evidence type="ECO:0000259" key="2">
    <source>
        <dbReference type="Pfam" id="PF00884"/>
    </source>
</evidence>